<feature type="transmembrane region" description="Helical" evidence="1">
    <location>
        <begin position="90"/>
        <end position="112"/>
    </location>
</feature>
<accession>A0A1G9DV67</accession>
<keyword evidence="3" id="KW-1185">Reference proteome</keyword>
<gene>
    <name evidence="2" type="ORF">SAMN05192566_2001</name>
</gene>
<dbReference type="RefSeq" id="WP_091472018.1">
    <property type="nucleotide sequence ID" value="NZ_FNFX01000004.1"/>
</dbReference>
<evidence type="ECO:0000313" key="3">
    <source>
        <dbReference type="Proteomes" id="UP000198629"/>
    </source>
</evidence>
<organism evidence="2 3">
    <name type="scientific">Methylophilus rhizosphaerae</name>
    <dbReference type="NCBI Taxonomy" id="492660"/>
    <lineage>
        <taxon>Bacteria</taxon>
        <taxon>Pseudomonadati</taxon>
        <taxon>Pseudomonadota</taxon>
        <taxon>Betaproteobacteria</taxon>
        <taxon>Nitrosomonadales</taxon>
        <taxon>Methylophilaceae</taxon>
        <taxon>Methylophilus</taxon>
    </lineage>
</organism>
<evidence type="ECO:0000256" key="1">
    <source>
        <dbReference type="SAM" id="Phobius"/>
    </source>
</evidence>
<keyword evidence="1" id="KW-1133">Transmembrane helix</keyword>
<dbReference type="AlphaFoldDB" id="A0A1G9DV67"/>
<dbReference type="PANTHER" id="PTHR37309:SF1">
    <property type="entry name" value="SLR0284 PROTEIN"/>
    <property type="match status" value="1"/>
</dbReference>
<sequence length="116" mass="12254">MLRLLIVWVLNAVALMAVAYLVPGIQVANFTSALIAAVVIGLVNMLIKPVLVILTLPITLLTLGLFILVINGVLFWAVGHYLQGFSVSSILIGVIGALVYSVISGVLSAIVVDDRD</sequence>
<protein>
    <submittedName>
        <fullName evidence="2">Putative membrane protein</fullName>
    </submittedName>
</protein>
<dbReference type="EMBL" id="FNFX01000004">
    <property type="protein sequence ID" value="SDK67742.1"/>
    <property type="molecule type" value="Genomic_DNA"/>
</dbReference>
<dbReference type="STRING" id="492660.SAMN05192566_2001"/>
<reference evidence="3" key="1">
    <citation type="submission" date="2016-10" db="EMBL/GenBank/DDBJ databases">
        <authorList>
            <person name="Varghese N."/>
            <person name="Submissions S."/>
        </authorList>
    </citation>
    <scope>NUCLEOTIDE SEQUENCE [LARGE SCALE GENOMIC DNA]</scope>
    <source>
        <strain evidence="3">CBMB127</strain>
    </source>
</reference>
<dbReference type="Proteomes" id="UP000198629">
    <property type="component" value="Unassembled WGS sequence"/>
</dbReference>
<dbReference type="InterPro" id="IPR007165">
    <property type="entry name" value="Phage_holin_4_2"/>
</dbReference>
<dbReference type="PANTHER" id="PTHR37309">
    <property type="entry name" value="SLR0284 PROTEIN"/>
    <property type="match status" value="1"/>
</dbReference>
<proteinExistence type="predicted"/>
<keyword evidence="1" id="KW-0812">Transmembrane</keyword>
<evidence type="ECO:0000313" key="2">
    <source>
        <dbReference type="EMBL" id="SDK67742.1"/>
    </source>
</evidence>
<dbReference type="Pfam" id="PF04020">
    <property type="entry name" value="Phage_holin_4_2"/>
    <property type="match status" value="1"/>
</dbReference>
<name>A0A1G9DV67_9PROT</name>
<keyword evidence="1" id="KW-0472">Membrane</keyword>
<feature type="transmembrane region" description="Helical" evidence="1">
    <location>
        <begin position="54"/>
        <end position="78"/>
    </location>
</feature>
<feature type="transmembrane region" description="Helical" evidence="1">
    <location>
        <begin position="29"/>
        <end position="47"/>
    </location>
</feature>
<dbReference type="OrthoDB" id="9797048at2"/>